<dbReference type="InterPro" id="IPR032342">
    <property type="entry name" value="DUF4861"/>
</dbReference>
<reference evidence="1 2" key="1">
    <citation type="submission" date="2019-07" db="EMBL/GenBank/DDBJ databases">
        <title>Hymenobacter sp. straun FUR1 Genome sequencing and assembly.</title>
        <authorList>
            <person name="Chhetri G."/>
        </authorList>
    </citation>
    <scope>NUCLEOTIDE SEQUENCE [LARGE SCALE GENOMIC DNA]</scope>
    <source>
        <strain evidence="1 2">Fur1</strain>
    </source>
</reference>
<dbReference type="AlphaFoldDB" id="A0A558BY05"/>
<gene>
    <name evidence="1" type="ORF">FNT36_08090</name>
</gene>
<proteinExistence type="predicted"/>
<organism evidence="1 2">
    <name type="scientific">Hymenobacter setariae</name>
    <dbReference type="NCBI Taxonomy" id="2594794"/>
    <lineage>
        <taxon>Bacteria</taxon>
        <taxon>Pseudomonadati</taxon>
        <taxon>Bacteroidota</taxon>
        <taxon>Cytophagia</taxon>
        <taxon>Cytophagales</taxon>
        <taxon>Hymenobacteraceae</taxon>
        <taxon>Hymenobacter</taxon>
    </lineage>
</organism>
<dbReference type="Proteomes" id="UP000317624">
    <property type="component" value="Unassembled WGS sequence"/>
</dbReference>
<evidence type="ECO:0000313" key="1">
    <source>
        <dbReference type="EMBL" id="TVT41398.1"/>
    </source>
</evidence>
<keyword evidence="2" id="KW-1185">Reference proteome</keyword>
<dbReference type="OrthoDB" id="9800230at2"/>
<protein>
    <submittedName>
        <fullName evidence="1">DUF4861 domain-containing protein</fullName>
    </submittedName>
</protein>
<name>A0A558BY05_9BACT</name>
<evidence type="ECO:0000313" key="2">
    <source>
        <dbReference type="Proteomes" id="UP000317624"/>
    </source>
</evidence>
<dbReference type="Pfam" id="PF16153">
    <property type="entry name" value="DUF4861"/>
    <property type="match status" value="1"/>
</dbReference>
<dbReference type="EMBL" id="VMRJ01000002">
    <property type="protein sequence ID" value="TVT41398.1"/>
    <property type="molecule type" value="Genomic_DNA"/>
</dbReference>
<comment type="caution">
    <text evidence="1">The sequence shown here is derived from an EMBL/GenBank/DDBJ whole genome shotgun (WGS) entry which is preliminary data.</text>
</comment>
<accession>A0A558BY05</accession>
<sequence>MSRTGCNFRLARATAPCYASPKKSWPNYLGSGGPRFSTLMKKMLFLAAALPLAGGLAAHKPAPAALFVTVRNRLSVARPAETISLPLSQLKALGPATSLRGVVVEDAQTQAVLTSQLLDSNADGQPDELLFQAALPAKGTRQFVLAAGAPAPVPADGPTTFARFVPERTDDFAWENERVAFRTYGPNAEQLFDKKDPNGTLSSGMDCWLKRVPYPIIDKWYGRHVHEKPFAYHTDIGEGYDPYHVGTSRGVGGTGVLDGGKLYISKNFTSYKVLATGPIRTVFELTYAPWDANGRSVTEKKIISLDLGSNLTRYEEKLTADKPLPNCTIGLTLHEAKGEVKADRQAGWCRYWEKIDDSCLGTGVVVAPRYLLDYQDHRSAEKDQSQLYMVTKPTQGTVVFYAGFGWQKSGQFATAADWDAYLAAFAQRLASPLEVTVK</sequence>